<proteinExistence type="predicted"/>
<dbReference type="AlphaFoldDB" id="A0A4C1SN79"/>
<protein>
    <submittedName>
        <fullName evidence="2">Uncharacterized protein</fullName>
    </submittedName>
</protein>
<evidence type="ECO:0000313" key="3">
    <source>
        <dbReference type="Proteomes" id="UP000299102"/>
    </source>
</evidence>
<sequence length="88" mass="9920">MLIRVVAESSGGRRRRRGRLISHEPVPCGCCESDHESERARSMAEAQGRSRPRALHRFDRSTVAAFAYIRIIFVTCICRILAASGLYE</sequence>
<keyword evidence="1" id="KW-1133">Transmembrane helix</keyword>
<keyword evidence="1" id="KW-0472">Membrane</keyword>
<dbReference type="Proteomes" id="UP000299102">
    <property type="component" value="Unassembled WGS sequence"/>
</dbReference>
<evidence type="ECO:0000256" key="1">
    <source>
        <dbReference type="SAM" id="Phobius"/>
    </source>
</evidence>
<reference evidence="2 3" key="1">
    <citation type="journal article" date="2019" name="Commun. Biol.">
        <title>The bagworm genome reveals a unique fibroin gene that provides high tensile strength.</title>
        <authorList>
            <person name="Kono N."/>
            <person name="Nakamura H."/>
            <person name="Ohtoshi R."/>
            <person name="Tomita M."/>
            <person name="Numata K."/>
            <person name="Arakawa K."/>
        </authorList>
    </citation>
    <scope>NUCLEOTIDE SEQUENCE [LARGE SCALE GENOMIC DNA]</scope>
</reference>
<comment type="caution">
    <text evidence="2">The sequence shown here is derived from an EMBL/GenBank/DDBJ whole genome shotgun (WGS) entry which is preliminary data.</text>
</comment>
<dbReference type="EMBL" id="BGZK01000011">
    <property type="protein sequence ID" value="GBP03673.1"/>
    <property type="molecule type" value="Genomic_DNA"/>
</dbReference>
<keyword evidence="1" id="KW-0812">Transmembrane</keyword>
<organism evidence="2 3">
    <name type="scientific">Eumeta variegata</name>
    <name type="common">Bagworm moth</name>
    <name type="synonym">Eumeta japonica</name>
    <dbReference type="NCBI Taxonomy" id="151549"/>
    <lineage>
        <taxon>Eukaryota</taxon>
        <taxon>Metazoa</taxon>
        <taxon>Ecdysozoa</taxon>
        <taxon>Arthropoda</taxon>
        <taxon>Hexapoda</taxon>
        <taxon>Insecta</taxon>
        <taxon>Pterygota</taxon>
        <taxon>Neoptera</taxon>
        <taxon>Endopterygota</taxon>
        <taxon>Lepidoptera</taxon>
        <taxon>Glossata</taxon>
        <taxon>Ditrysia</taxon>
        <taxon>Tineoidea</taxon>
        <taxon>Psychidae</taxon>
        <taxon>Oiketicinae</taxon>
        <taxon>Eumeta</taxon>
    </lineage>
</organism>
<gene>
    <name evidence="2" type="ORF">EVAR_2420_1</name>
</gene>
<evidence type="ECO:0000313" key="2">
    <source>
        <dbReference type="EMBL" id="GBP03673.1"/>
    </source>
</evidence>
<feature type="transmembrane region" description="Helical" evidence="1">
    <location>
        <begin position="63"/>
        <end position="87"/>
    </location>
</feature>
<accession>A0A4C1SN79</accession>
<keyword evidence="3" id="KW-1185">Reference proteome</keyword>
<name>A0A4C1SN79_EUMVA</name>